<dbReference type="InterPro" id="IPR002528">
    <property type="entry name" value="MATE_fam"/>
</dbReference>
<comment type="caution">
    <text evidence="7">The sequence shown here is derived from an EMBL/GenBank/DDBJ whole genome shotgun (WGS) entry which is preliminary data.</text>
</comment>
<evidence type="ECO:0000256" key="4">
    <source>
        <dbReference type="ARBA" id="ARBA00022989"/>
    </source>
</evidence>
<dbReference type="GO" id="GO:0015297">
    <property type="term" value="F:antiporter activity"/>
    <property type="evidence" value="ECO:0007669"/>
    <property type="project" value="InterPro"/>
</dbReference>
<reference evidence="7 8" key="1">
    <citation type="journal article" date="2019" name="Nat. Med.">
        <title>A library of human gut bacterial isolates paired with longitudinal multiomics data enables mechanistic microbiome research.</title>
        <authorList>
            <person name="Poyet M."/>
            <person name="Groussin M."/>
            <person name="Gibbons S.M."/>
            <person name="Avila-Pacheco J."/>
            <person name="Jiang X."/>
            <person name="Kearney S.M."/>
            <person name="Perrotta A.R."/>
            <person name="Berdy B."/>
            <person name="Zhao S."/>
            <person name="Lieberman T.D."/>
            <person name="Swanson P.K."/>
            <person name="Smith M."/>
            <person name="Roesemann S."/>
            <person name="Alexander J.E."/>
            <person name="Rich S.A."/>
            <person name="Livny J."/>
            <person name="Vlamakis H."/>
            <person name="Clish C."/>
            <person name="Bullock K."/>
            <person name="Deik A."/>
            <person name="Scott J."/>
            <person name="Pierce K.A."/>
            <person name="Xavier R.J."/>
            <person name="Alm E.J."/>
        </authorList>
    </citation>
    <scope>NUCLEOTIDE SEQUENCE [LARGE SCALE GENOMIC DNA]</scope>
    <source>
        <strain evidence="7 8">BIOML-A2</strain>
    </source>
</reference>
<name>A0A6A1XIR0_BACOV</name>
<protein>
    <submittedName>
        <fullName evidence="7">Lipopolysaccharide biosynthesis protein</fullName>
    </submittedName>
</protein>
<feature type="transmembrane region" description="Helical" evidence="6">
    <location>
        <begin position="161"/>
        <end position="183"/>
    </location>
</feature>
<feature type="transmembrane region" description="Helical" evidence="6">
    <location>
        <begin position="379"/>
        <end position="397"/>
    </location>
</feature>
<keyword evidence="4 6" id="KW-1133">Transmembrane helix</keyword>
<feature type="transmembrane region" description="Helical" evidence="6">
    <location>
        <begin position="317"/>
        <end position="339"/>
    </location>
</feature>
<feature type="transmembrane region" description="Helical" evidence="6">
    <location>
        <begin position="409"/>
        <end position="429"/>
    </location>
</feature>
<dbReference type="GO" id="GO:0005886">
    <property type="term" value="C:plasma membrane"/>
    <property type="evidence" value="ECO:0007669"/>
    <property type="project" value="UniProtKB-SubCell"/>
</dbReference>
<dbReference type="PANTHER" id="PTHR30250">
    <property type="entry name" value="PST FAMILY PREDICTED COLANIC ACID TRANSPORTER"/>
    <property type="match status" value="1"/>
</dbReference>
<keyword evidence="5 6" id="KW-0472">Membrane</keyword>
<evidence type="ECO:0000256" key="2">
    <source>
        <dbReference type="ARBA" id="ARBA00022475"/>
    </source>
</evidence>
<sequence length="509" mass="57700">MMMTQSNNKRIVKNTLFLYIRMFLMMGISLYTSRIILATLGVTDYGIYNVVGGVVTMLGFLTGAMSSATQRFLLVKLGINDVEGLRTTFHSALLIHFIIAFIVLFLAETIGLWFLNVQMNIPVTRMEAANWAYQATVISFAFSLFIVPYNASVIAHERMGAFAYIGIFDAVAKLAIAYLLLVIGYDHLIVYSILLLLVGIISNLLYIIYARTHFTECTMNFSLDKEYFKSIMNFAGWNLIGNLAYVVKSQGINILINIFCGPAINAARGIGFQVNQAVTSFVTNFQMALNPQITKSHAQGDMDYLNELIFRGTLYSFYLMLFLSMPILVNTHFILSIWLVEVPQYSVEFVQLAIILSLCDTLYRPLLTAHLATGKIKNLQIIVGVVNLLNLPVSYFLLKMGFNVLCTMWVAIAISLITLLLRIFCYCSIEVFPVLNFVKQVLLRVLLVSLFAIFSTFILQFMHSDGWSYFFLSSFYCVVCITIITYVIGLDKRTKDFLKKKIRVIMYHE</sequence>
<feature type="transmembrane region" description="Helical" evidence="6">
    <location>
        <begin position="189"/>
        <end position="209"/>
    </location>
</feature>
<keyword evidence="2" id="KW-1003">Cell membrane</keyword>
<comment type="subcellular location">
    <subcellularLocation>
        <location evidence="1">Cell membrane</location>
        <topology evidence="1">Multi-pass membrane protein</topology>
    </subcellularLocation>
</comment>
<feature type="transmembrane region" description="Helical" evidence="6">
    <location>
        <begin position="46"/>
        <end position="68"/>
    </location>
</feature>
<feature type="transmembrane region" description="Helical" evidence="6">
    <location>
        <begin position="89"/>
        <end position="115"/>
    </location>
</feature>
<dbReference type="Proteomes" id="UP000375690">
    <property type="component" value="Unassembled WGS sequence"/>
</dbReference>
<feature type="transmembrane region" description="Helical" evidence="6">
    <location>
        <begin position="131"/>
        <end position="149"/>
    </location>
</feature>
<proteinExistence type="predicted"/>
<feature type="transmembrane region" description="Helical" evidence="6">
    <location>
        <begin position="467"/>
        <end position="490"/>
    </location>
</feature>
<dbReference type="Pfam" id="PF01554">
    <property type="entry name" value="MatE"/>
    <property type="match status" value="1"/>
</dbReference>
<dbReference type="AlphaFoldDB" id="A0A6A1XIR0"/>
<dbReference type="RefSeq" id="WP_151923049.1">
    <property type="nucleotide sequence ID" value="NZ_CP113514.1"/>
</dbReference>
<organism evidence="7 8">
    <name type="scientific">Bacteroides ovatus</name>
    <dbReference type="NCBI Taxonomy" id="28116"/>
    <lineage>
        <taxon>Bacteria</taxon>
        <taxon>Pseudomonadati</taxon>
        <taxon>Bacteroidota</taxon>
        <taxon>Bacteroidia</taxon>
        <taxon>Bacteroidales</taxon>
        <taxon>Bacteroidaceae</taxon>
        <taxon>Bacteroides</taxon>
    </lineage>
</organism>
<evidence type="ECO:0000313" key="8">
    <source>
        <dbReference type="Proteomes" id="UP000375690"/>
    </source>
</evidence>
<evidence type="ECO:0000256" key="6">
    <source>
        <dbReference type="SAM" id="Phobius"/>
    </source>
</evidence>
<evidence type="ECO:0000256" key="1">
    <source>
        <dbReference type="ARBA" id="ARBA00004651"/>
    </source>
</evidence>
<feature type="transmembrane region" description="Helical" evidence="6">
    <location>
        <begin position="441"/>
        <end position="461"/>
    </location>
</feature>
<gene>
    <name evidence="7" type="ORF">F3B53_11045</name>
</gene>
<dbReference type="EMBL" id="VWFC01000010">
    <property type="protein sequence ID" value="KAB1326979.1"/>
    <property type="molecule type" value="Genomic_DNA"/>
</dbReference>
<dbReference type="PANTHER" id="PTHR30250:SF26">
    <property type="entry name" value="PSMA PROTEIN"/>
    <property type="match status" value="1"/>
</dbReference>
<evidence type="ECO:0000256" key="5">
    <source>
        <dbReference type="ARBA" id="ARBA00023136"/>
    </source>
</evidence>
<feature type="transmembrane region" description="Helical" evidence="6">
    <location>
        <begin position="345"/>
        <end position="367"/>
    </location>
</feature>
<keyword evidence="3 6" id="KW-0812">Transmembrane</keyword>
<accession>A0A6A1XIR0</accession>
<evidence type="ECO:0000256" key="3">
    <source>
        <dbReference type="ARBA" id="ARBA00022692"/>
    </source>
</evidence>
<feature type="transmembrane region" description="Helical" evidence="6">
    <location>
        <begin position="16"/>
        <end position="40"/>
    </location>
</feature>
<dbReference type="GO" id="GO:0042910">
    <property type="term" value="F:xenobiotic transmembrane transporter activity"/>
    <property type="evidence" value="ECO:0007669"/>
    <property type="project" value="InterPro"/>
</dbReference>
<dbReference type="InterPro" id="IPR050833">
    <property type="entry name" value="Poly_Biosynth_Transport"/>
</dbReference>
<evidence type="ECO:0000313" key="7">
    <source>
        <dbReference type="EMBL" id="KAB1326979.1"/>
    </source>
</evidence>